<name>A0ABV1TKR0_9ACTN</name>
<evidence type="ECO:0000313" key="3">
    <source>
        <dbReference type="Proteomes" id="UP001490365"/>
    </source>
</evidence>
<gene>
    <name evidence="2" type="ORF">ABT211_25420</name>
</gene>
<comment type="caution">
    <text evidence="2">The sequence shown here is derived from an EMBL/GenBank/DDBJ whole genome shotgun (WGS) entry which is preliminary data.</text>
</comment>
<dbReference type="EMBL" id="JBEOZM010000012">
    <property type="protein sequence ID" value="MER6270607.1"/>
    <property type="molecule type" value="Genomic_DNA"/>
</dbReference>
<reference evidence="2 3" key="1">
    <citation type="submission" date="2024-06" db="EMBL/GenBank/DDBJ databases">
        <title>The Natural Products Discovery Center: Release of the First 8490 Sequenced Strains for Exploring Actinobacteria Biosynthetic Diversity.</title>
        <authorList>
            <person name="Kalkreuter E."/>
            <person name="Kautsar S.A."/>
            <person name="Yang D."/>
            <person name="Bader C.D."/>
            <person name="Teijaro C.N."/>
            <person name="Fluegel L."/>
            <person name="Davis C.M."/>
            <person name="Simpson J.R."/>
            <person name="Lauterbach L."/>
            <person name="Steele A.D."/>
            <person name="Gui C."/>
            <person name="Meng S."/>
            <person name="Li G."/>
            <person name="Viehrig K."/>
            <person name="Ye F."/>
            <person name="Su P."/>
            <person name="Kiefer A.F."/>
            <person name="Nichols A."/>
            <person name="Cepeda A.J."/>
            <person name="Yan W."/>
            <person name="Fan B."/>
            <person name="Jiang Y."/>
            <person name="Adhikari A."/>
            <person name="Zheng C.-J."/>
            <person name="Schuster L."/>
            <person name="Cowan T.M."/>
            <person name="Smanski M.J."/>
            <person name="Chevrette M.G."/>
            <person name="De Carvalho L.P.S."/>
            <person name="Shen B."/>
        </authorList>
    </citation>
    <scope>NUCLEOTIDE SEQUENCE [LARGE SCALE GENOMIC DNA]</scope>
    <source>
        <strain evidence="2 3">NPDC001694</strain>
    </source>
</reference>
<keyword evidence="3" id="KW-1185">Reference proteome</keyword>
<evidence type="ECO:0000259" key="1">
    <source>
        <dbReference type="Pfam" id="PF04149"/>
    </source>
</evidence>
<accession>A0ABV1TKR0</accession>
<evidence type="ECO:0000313" key="2">
    <source>
        <dbReference type="EMBL" id="MER6270607.1"/>
    </source>
</evidence>
<feature type="domain" description="DUF397" evidence="1">
    <location>
        <begin position="16"/>
        <end position="69"/>
    </location>
</feature>
<dbReference type="Proteomes" id="UP001490365">
    <property type="component" value="Unassembled WGS sequence"/>
</dbReference>
<dbReference type="Pfam" id="PF04149">
    <property type="entry name" value="DUF397"/>
    <property type="match status" value="1"/>
</dbReference>
<sequence>MASNEHTVSDSSTFTGWYKSSYSGGTNDDCLEIARSHAVVPVRDSKAGPTGPALIFSSDGWAAFVGAVRDGRISS</sequence>
<dbReference type="RefSeq" id="WP_351959044.1">
    <property type="nucleotide sequence ID" value="NZ_JBEOZM010000012.1"/>
</dbReference>
<protein>
    <submittedName>
        <fullName evidence="2">DUF397 domain-containing protein</fullName>
    </submittedName>
</protein>
<organism evidence="2 3">
    <name type="scientific">Streptomyces sp. 900105755</name>
    <dbReference type="NCBI Taxonomy" id="3154389"/>
    <lineage>
        <taxon>Bacteria</taxon>
        <taxon>Bacillati</taxon>
        <taxon>Actinomycetota</taxon>
        <taxon>Actinomycetes</taxon>
        <taxon>Kitasatosporales</taxon>
        <taxon>Streptomycetaceae</taxon>
        <taxon>Streptomyces</taxon>
    </lineage>
</organism>
<dbReference type="InterPro" id="IPR007278">
    <property type="entry name" value="DUF397"/>
</dbReference>
<proteinExistence type="predicted"/>